<reference evidence="1 2" key="1">
    <citation type="journal article" date="2024" name="G3 (Bethesda)">
        <title>Genome assembly of Hibiscus sabdariffa L. provides insights into metabolisms of medicinal natural products.</title>
        <authorList>
            <person name="Kim T."/>
        </authorList>
    </citation>
    <scope>NUCLEOTIDE SEQUENCE [LARGE SCALE GENOMIC DNA]</scope>
    <source>
        <strain evidence="1">TK-2024</strain>
        <tissue evidence="1">Old leaves</tissue>
    </source>
</reference>
<proteinExistence type="predicted"/>
<evidence type="ECO:0000313" key="1">
    <source>
        <dbReference type="EMBL" id="KAK8489897.1"/>
    </source>
</evidence>
<protein>
    <submittedName>
        <fullName evidence="1">Uncharacterized protein</fullName>
    </submittedName>
</protein>
<keyword evidence="2" id="KW-1185">Reference proteome</keyword>
<name>A0ABR2AAX3_9ROSI</name>
<dbReference type="CDD" id="cd22645">
    <property type="entry name" value="BIC1_CID"/>
    <property type="match status" value="1"/>
</dbReference>
<dbReference type="EMBL" id="JBBPBN010000294">
    <property type="protein sequence ID" value="KAK8489897.1"/>
    <property type="molecule type" value="Genomic_DNA"/>
</dbReference>
<comment type="caution">
    <text evidence="1">The sequence shown here is derived from an EMBL/GenBank/DDBJ whole genome shotgun (WGS) entry which is preliminary data.</text>
</comment>
<accession>A0ABR2AAX3</accession>
<gene>
    <name evidence="1" type="ORF">V6N11_051338</name>
</gene>
<dbReference type="Proteomes" id="UP001396334">
    <property type="component" value="Unassembled WGS sequence"/>
</dbReference>
<evidence type="ECO:0000313" key="2">
    <source>
        <dbReference type="Proteomes" id="UP001396334"/>
    </source>
</evidence>
<organism evidence="1 2">
    <name type="scientific">Hibiscus sabdariffa</name>
    <name type="common">roselle</name>
    <dbReference type="NCBI Taxonomy" id="183260"/>
    <lineage>
        <taxon>Eukaryota</taxon>
        <taxon>Viridiplantae</taxon>
        <taxon>Streptophyta</taxon>
        <taxon>Embryophyta</taxon>
        <taxon>Tracheophyta</taxon>
        <taxon>Spermatophyta</taxon>
        <taxon>Magnoliopsida</taxon>
        <taxon>eudicotyledons</taxon>
        <taxon>Gunneridae</taxon>
        <taxon>Pentapetalae</taxon>
        <taxon>rosids</taxon>
        <taxon>malvids</taxon>
        <taxon>Malvales</taxon>
        <taxon>Malvaceae</taxon>
        <taxon>Malvoideae</taxon>
        <taxon>Hibiscus</taxon>
    </lineage>
</organism>
<dbReference type="PANTHER" id="PTHR34207">
    <property type="entry name" value="PROTEIN BIC1"/>
    <property type="match status" value="1"/>
</dbReference>
<dbReference type="PANTHER" id="PTHR34207:SF2">
    <property type="entry name" value="PROTEIN BIC1"/>
    <property type="match status" value="1"/>
</dbReference>
<sequence>MNVEPTQMTTDPPNPSQFLEEEEPNKTEQADEGGSSKAQYSLADGVRQVVTGEVSVGAARGAEEISEQDNGRERLKRHRIEMAKSRVWIPDIWGQEELLKDWVDCSAFDDCLVPSGIMSARAALVEEGRRATSARLRIENRQCNGEPVFREWPEHPASKTNYLIRDHMKQLINMMEEWSKFTENFPFCSYKLYTPVVLYCFNYVPMINDIFDLNKILKQNHKVVFHISLYHSVKLVIWRIDHNFYFYFVSFLSHWFEKRLANQSYQFRIKEERSQ</sequence>
<dbReference type="InterPro" id="IPR040374">
    <property type="entry name" value="BIC"/>
</dbReference>